<name>C4FB81_9ACTN</name>
<sequence length="45" mass="5033">MAARLVGSLTDAPCSQNGTNRIFFHSTRFGRTYSRTAIPQFRDSP</sequence>
<dbReference type="AlphaFoldDB" id="C4FB81"/>
<accession>C4FB81</accession>
<gene>
    <name evidence="1" type="ORF">COLINT_03333</name>
</gene>
<comment type="caution">
    <text evidence="1">The sequence shown here is derived from an EMBL/GenBank/DDBJ whole genome shotgun (WGS) entry which is preliminary data.</text>
</comment>
<organism evidence="1 2">
    <name type="scientific">Collinsella intestinalis DSM 13280</name>
    <dbReference type="NCBI Taxonomy" id="521003"/>
    <lineage>
        <taxon>Bacteria</taxon>
        <taxon>Bacillati</taxon>
        <taxon>Actinomycetota</taxon>
        <taxon>Coriobacteriia</taxon>
        <taxon>Coriobacteriales</taxon>
        <taxon>Coriobacteriaceae</taxon>
        <taxon>Collinsella</taxon>
    </lineage>
</organism>
<protein>
    <submittedName>
        <fullName evidence="1">Uncharacterized protein</fullName>
    </submittedName>
</protein>
<dbReference type="HOGENOM" id="CLU_3198484_0_0_11"/>
<reference evidence="1 2" key="1">
    <citation type="submission" date="2009-04" db="EMBL/GenBank/DDBJ databases">
        <authorList>
            <person name="Weinstock G."/>
            <person name="Sodergren E."/>
            <person name="Clifton S."/>
            <person name="Fulton L."/>
            <person name="Fulton B."/>
            <person name="Courtney L."/>
            <person name="Fronick C."/>
            <person name="Harrison M."/>
            <person name="Strong C."/>
            <person name="Farmer C."/>
            <person name="Delahaunty K."/>
            <person name="Markovic C."/>
            <person name="Hall O."/>
            <person name="Minx P."/>
            <person name="Tomlinson C."/>
            <person name="Mitreva M."/>
            <person name="Nelson J."/>
            <person name="Hou S."/>
            <person name="Wollam A."/>
            <person name="Pepin K.H."/>
            <person name="Johnson M."/>
            <person name="Bhonagiri V."/>
            <person name="Nash W.E."/>
            <person name="Warren W."/>
            <person name="Chinwalla A."/>
            <person name="Mardis E.R."/>
            <person name="Wilson R.K."/>
        </authorList>
    </citation>
    <scope>NUCLEOTIDE SEQUENCE [LARGE SCALE GENOMIC DNA]</scope>
    <source>
        <strain evidence="1 2">DSM 13280</strain>
    </source>
</reference>
<evidence type="ECO:0000313" key="2">
    <source>
        <dbReference type="Proteomes" id="UP000003295"/>
    </source>
</evidence>
<proteinExistence type="predicted"/>
<evidence type="ECO:0000313" key="1">
    <source>
        <dbReference type="EMBL" id="EEP43926.1"/>
    </source>
</evidence>
<dbReference type="EMBL" id="ABXH02000031">
    <property type="protein sequence ID" value="EEP43926.1"/>
    <property type="molecule type" value="Genomic_DNA"/>
</dbReference>
<dbReference type="Proteomes" id="UP000003295">
    <property type="component" value="Unassembled WGS sequence"/>
</dbReference>